<dbReference type="Gene3D" id="3.30.470.30">
    <property type="entry name" value="DNA ligase/mRNA capping enzyme"/>
    <property type="match status" value="1"/>
</dbReference>
<dbReference type="EMBL" id="SJPF01000002">
    <property type="protein sequence ID" value="TWT34363.1"/>
    <property type="molecule type" value="Genomic_DNA"/>
</dbReference>
<dbReference type="OrthoDB" id="5493578at2"/>
<gene>
    <name evidence="2" type="ORF">Enr8_17710</name>
</gene>
<dbReference type="Proteomes" id="UP000318878">
    <property type="component" value="Unassembled WGS sequence"/>
</dbReference>
<reference evidence="2 3" key="1">
    <citation type="submission" date="2019-02" db="EMBL/GenBank/DDBJ databases">
        <title>Deep-cultivation of Planctomycetes and their phenomic and genomic characterization uncovers novel biology.</title>
        <authorList>
            <person name="Wiegand S."/>
            <person name="Jogler M."/>
            <person name="Boedeker C."/>
            <person name="Pinto D."/>
            <person name="Vollmers J."/>
            <person name="Rivas-Marin E."/>
            <person name="Kohn T."/>
            <person name="Peeters S.H."/>
            <person name="Heuer A."/>
            <person name="Rast P."/>
            <person name="Oberbeckmann S."/>
            <person name="Bunk B."/>
            <person name="Jeske O."/>
            <person name="Meyerdierks A."/>
            <person name="Storesund J.E."/>
            <person name="Kallscheuer N."/>
            <person name="Luecker S."/>
            <person name="Lage O.M."/>
            <person name="Pohl T."/>
            <person name="Merkel B.J."/>
            <person name="Hornburger P."/>
            <person name="Mueller R.-W."/>
            <person name="Bruemmer F."/>
            <person name="Labrenz M."/>
            <person name="Spormann A.M."/>
            <person name="Op Den Camp H."/>
            <person name="Overmann J."/>
            <person name="Amann R."/>
            <person name="Jetten M.S.M."/>
            <person name="Mascher T."/>
            <person name="Medema M.H."/>
            <person name="Devos D.P."/>
            <person name="Kaster A.-K."/>
            <person name="Ovreas L."/>
            <person name="Rohde M."/>
            <person name="Galperin M.Y."/>
            <person name="Jogler C."/>
        </authorList>
    </citation>
    <scope>NUCLEOTIDE SEQUENCE [LARGE SCALE GENOMIC DNA]</scope>
    <source>
        <strain evidence="2 3">Enr8</strain>
    </source>
</reference>
<organism evidence="2 3">
    <name type="scientific">Blastopirellula retiformator</name>
    <dbReference type="NCBI Taxonomy" id="2527970"/>
    <lineage>
        <taxon>Bacteria</taxon>
        <taxon>Pseudomonadati</taxon>
        <taxon>Planctomycetota</taxon>
        <taxon>Planctomycetia</taxon>
        <taxon>Pirellulales</taxon>
        <taxon>Pirellulaceae</taxon>
        <taxon>Blastopirellula</taxon>
    </lineage>
</organism>
<evidence type="ECO:0000313" key="2">
    <source>
        <dbReference type="EMBL" id="TWT34363.1"/>
    </source>
</evidence>
<feature type="domain" description="RNA ligase" evidence="1">
    <location>
        <begin position="44"/>
        <end position="242"/>
    </location>
</feature>
<sequence>MMTTRELDLRRLNSATKYPSIPTYHALGERGVLLEDAVTLESDSLIVTEKVDGTNSRIILMPDGCYLIGSREELLHAKDDLVFNPALGIVETLRATADRIVASCPTPEETVTTAYLEIYGGKTTAAAKQYTSRREFGYRVFDVSRVSLSQLDQEPSAIAIWRENGGQQFLDEGTLAAMAAQMDLPLTPRVAVVDGIPRSIAETHDWLKTSLPTSLVKLDDAAGGTPEGVVARTNDRRQIVKIRYEDYERTAKRRAKQRTS</sequence>
<dbReference type="AlphaFoldDB" id="A0A5C5V8R3"/>
<name>A0A5C5V8R3_9BACT</name>
<evidence type="ECO:0000313" key="3">
    <source>
        <dbReference type="Proteomes" id="UP000318878"/>
    </source>
</evidence>
<comment type="caution">
    <text evidence="2">The sequence shown here is derived from an EMBL/GenBank/DDBJ whole genome shotgun (WGS) entry which is preliminary data.</text>
</comment>
<dbReference type="SUPFAM" id="SSF56091">
    <property type="entry name" value="DNA ligase/mRNA capping enzyme, catalytic domain"/>
    <property type="match status" value="1"/>
</dbReference>
<dbReference type="RefSeq" id="WP_146430556.1">
    <property type="nucleotide sequence ID" value="NZ_SJPF01000002.1"/>
</dbReference>
<accession>A0A5C5V8R3</accession>
<dbReference type="InterPro" id="IPR021122">
    <property type="entry name" value="RNA_ligase_dom_REL/Rnl2"/>
</dbReference>
<dbReference type="Pfam" id="PF09414">
    <property type="entry name" value="RNA_ligase"/>
    <property type="match status" value="1"/>
</dbReference>
<protein>
    <recommendedName>
        <fullName evidence="1">RNA ligase domain-containing protein</fullName>
    </recommendedName>
</protein>
<evidence type="ECO:0000259" key="1">
    <source>
        <dbReference type="Pfam" id="PF09414"/>
    </source>
</evidence>
<keyword evidence="3" id="KW-1185">Reference proteome</keyword>
<proteinExistence type="predicted"/>